<feature type="compositionally biased region" description="Basic and acidic residues" evidence="1">
    <location>
        <begin position="40"/>
        <end position="60"/>
    </location>
</feature>
<keyword evidence="3" id="KW-1185">Reference proteome</keyword>
<feature type="region of interest" description="Disordered" evidence="1">
    <location>
        <begin position="1"/>
        <end position="60"/>
    </location>
</feature>
<sequence>MNTLTPNPEEAHTRMAENRYYNPQKHGLITLAPEEDDKDLSESAKERIRPPQRTSHERRMRERVLSFLKKPFELPVMALGKCEHVLVEALRHTRRASDTKVIASGEARRVEFSTCGLRNAAPGFDDDGNERTWNETEATSSEDEPMKSNGDWKIKKENRTSLIPRRLCRSSGRSGSW</sequence>
<name>A0A6A6S037_9PLEO</name>
<accession>A0A6A6S037</accession>
<organism evidence="2 3">
    <name type="scientific">Massarina eburnea CBS 473.64</name>
    <dbReference type="NCBI Taxonomy" id="1395130"/>
    <lineage>
        <taxon>Eukaryota</taxon>
        <taxon>Fungi</taxon>
        <taxon>Dikarya</taxon>
        <taxon>Ascomycota</taxon>
        <taxon>Pezizomycotina</taxon>
        <taxon>Dothideomycetes</taxon>
        <taxon>Pleosporomycetidae</taxon>
        <taxon>Pleosporales</taxon>
        <taxon>Massarineae</taxon>
        <taxon>Massarinaceae</taxon>
        <taxon>Massarina</taxon>
    </lineage>
</organism>
<evidence type="ECO:0000313" key="3">
    <source>
        <dbReference type="Proteomes" id="UP000799753"/>
    </source>
</evidence>
<gene>
    <name evidence="2" type="ORF">P280DRAFT_469304</name>
</gene>
<feature type="compositionally biased region" description="Basic and acidic residues" evidence="1">
    <location>
        <begin position="144"/>
        <end position="155"/>
    </location>
</feature>
<reference evidence="2" key="1">
    <citation type="journal article" date="2020" name="Stud. Mycol.">
        <title>101 Dothideomycetes genomes: a test case for predicting lifestyles and emergence of pathogens.</title>
        <authorList>
            <person name="Haridas S."/>
            <person name="Albert R."/>
            <person name="Binder M."/>
            <person name="Bloem J."/>
            <person name="Labutti K."/>
            <person name="Salamov A."/>
            <person name="Andreopoulos B."/>
            <person name="Baker S."/>
            <person name="Barry K."/>
            <person name="Bills G."/>
            <person name="Bluhm B."/>
            <person name="Cannon C."/>
            <person name="Castanera R."/>
            <person name="Culley D."/>
            <person name="Daum C."/>
            <person name="Ezra D."/>
            <person name="Gonzalez J."/>
            <person name="Henrissat B."/>
            <person name="Kuo A."/>
            <person name="Liang C."/>
            <person name="Lipzen A."/>
            <person name="Lutzoni F."/>
            <person name="Magnuson J."/>
            <person name="Mondo S."/>
            <person name="Nolan M."/>
            <person name="Ohm R."/>
            <person name="Pangilinan J."/>
            <person name="Park H.-J."/>
            <person name="Ramirez L."/>
            <person name="Alfaro M."/>
            <person name="Sun H."/>
            <person name="Tritt A."/>
            <person name="Yoshinaga Y."/>
            <person name="Zwiers L.-H."/>
            <person name="Turgeon B."/>
            <person name="Goodwin S."/>
            <person name="Spatafora J."/>
            <person name="Crous P."/>
            <person name="Grigoriev I."/>
        </authorList>
    </citation>
    <scope>NUCLEOTIDE SEQUENCE</scope>
    <source>
        <strain evidence="2">CBS 473.64</strain>
    </source>
</reference>
<proteinExistence type="predicted"/>
<protein>
    <submittedName>
        <fullName evidence="2">Uncharacterized protein</fullName>
    </submittedName>
</protein>
<dbReference type="Proteomes" id="UP000799753">
    <property type="component" value="Unassembled WGS sequence"/>
</dbReference>
<evidence type="ECO:0000256" key="1">
    <source>
        <dbReference type="SAM" id="MobiDB-lite"/>
    </source>
</evidence>
<feature type="region of interest" description="Disordered" evidence="1">
    <location>
        <begin position="119"/>
        <end position="155"/>
    </location>
</feature>
<evidence type="ECO:0000313" key="2">
    <source>
        <dbReference type="EMBL" id="KAF2640552.1"/>
    </source>
</evidence>
<dbReference type="EMBL" id="MU006784">
    <property type="protein sequence ID" value="KAF2640552.1"/>
    <property type="molecule type" value="Genomic_DNA"/>
</dbReference>
<dbReference type="AlphaFoldDB" id="A0A6A6S037"/>